<evidence type="ECO:0000313" key="2">
    <source>
        <dbReference type="Proteomes" id="UP000626109"/>
    </source>
</evidence>
<gene>
    <name evidence="1" type="ORF">PGLA2088_LOCUS41284</name>
</gene>
<dbReference type="GO" id="GO:0008483">
    <property type="term" value="F:transaminase activity"/>
    <property type="evidence" value="ECO:0007669"/>
    <property type="project" value="TreeGrafter"/>
</dbReference>
<reference evidence="1" key="1">
    <citation type="submission" date="2021-02" db="EMBL/GenBank/DDBJ databases">
        <authorList>
            <person name="Dougan E. K."/>
            <person name="Rhodes N."/>
            <person name="Thang M."/>
            <person name="Chan C."/>
        </authorList>
    </citation>
    <scope>NUCLEOTIDE SEQUENCE</scope>
</reference>
<dbReference type="EMBL" id="CAJNNW010033791">
    <property type="protein sequence ID" value="CAE8720377.1"/>
    <property type="molecule type" value="Genomic_DNA"/>
</dbReference>
<dbReference type="GO" id="GO:0030170">
    <property type="term" value="F:pyridoxal phosphate binding"/>
    <property type="evidence" value="ECO:0007669"/>
    <property type="project" value="TreeGrafter"/>
</dbReference>
<protein>
    <submittedName>
        <fullName evidence="1">Uncharacterized protein</fullName>
    </submittedName>
</protein>
<dbReference type="InterPro" id="IPR015424">
    <property type="entry name" value="PyrdxlP-dep_Trfase"/>
</dbReference>
<dbReference type="SUPFAM" id="SSF53383">
    <property type="entry name" value="PLP-dependent transferases"/>
    <property type="match status" value="1"/>
</dbReference>
<dbReference type="GO" id="GO:0000271">
    <property type="term" value="P:polysaccharide biosynthetic process"/>
    <property type="evidence" value="ECO:0007669"/>
    <property type="project" value="TreeGrafter"/>
</dbReference>
<dbReference type="Gene3D" id="3.40.640.10">
    <property type="entry name" value="Type I PLP-dependent aspartate aminotransferase-like (Major domain)"/>
    <property type="match status" value="1"/>
</dbReference>
<dbReference type="PANTHER" id="PTHR30244">
    <property type="entry name" value="TRANSAMINASE"/>
    <property type="match status" value="1"/>
</dbReference>
<dbReference type="AlphaFoldDB" id="A0A813L6P5"/>
<dbReference type="Pfam" id="PF01041">
    <property type="entry name" value="DegT_DnrJ_EryC1"/>
    <property type="match status" value="1"/>
</dbReference>
<organism evidence="1 2">
    <name type="scientific">Polarella glacialis</name>
    <name type="common">Dinoflagellate</name>
    <dbReference type="NCBI Taxonomy" id="89957"/>
    <lineage>
        <taxon>Eukaryota</taxon>
        <taxon>Sar</taxon>
        <taxon>Alveolata</taxon>
        <taxon>Dinophyceae</taxon>
        <taxon>Suessiales</taxon>
        <taxon>Suessiaceae</taxon>
        <taxon>Polarella</taxon>
    </lineage>
</organism>
<name>A0A813L6P5_POLGL</name>
<comment type="caution">
    <text evidence="1">The sequence shown here is derived from an EMBL/GenBank/DDBJ whole genome shotgun (WGS) entry which is preliminary data.</text>
</comment>
<dbReference type="InterPro" id="IPR000653">
    <property type="entry name" value="DegT/StrS_aminotransferase"/>
</dbReference>
<sequence>MKVMASGRLYRYNVKSAEEAEVSLVEVELAAYTGHKYCVALNSCGSALYLMLLAAGVEPGDKVITNGFTFAAVPSSITHAGASAVYVETAENYTICLVDLEKKIASSGARYFMISHMRGKVADMDEVKRICDNAGVVLLEDCAHSLGVRFGDGSASAPHSGHHGVACGISSQSYKMLNSGEGGFYLTDDPLMAAKVAVYAGAYEGLSEKHLAVPQKDVFGDLPNLLPNYSLRMNNVSAAMLRPQIKTLEQRVEKYNK</sequence>
<evidence type="ECO:0000313" key="1">
    <source>
        <dbReference type="EMBL" id="CAE8720377.1"/>
    </source>
</evidence>
<dbReference type="InterPro" id="IPR015421">
    <property type="entry name" value="PyrdxlP-dep_Trfase_major"/>
</dbReference>
<dbReference type="PANTHER" id="PTHR30244:SF34">
    <property type="entry name" value="DTDP-4-AMINO-4,6-DIDEOXYGALACTOSE TRANSAMINASE"/>
    <property type="match status" value="1"/>
</dbReference>
<dbReference type="Proteomes" id="UP000626109">
    <property type="component" value="Unassembled WGS sequence"/>
</dbReference>
<feature type="non-terminal residue" evidence="1">
    <location>
        <position position="1"/>
    </location>
</feature>
<accession>A0A813L6P5</accession>
<proteinExistence type="predicted"/>